<dbReference type="Pfam" id="PF13649">
    <property type="entry name" value="Methyltransf_25"/>
    <property type="match status" value="1"/>
</dbReference>
<accession>M0LGL6</accession>
<evidence type="ECO:0000313" key="3">
    <source>
        <dbReference type="EMBL" id="EMA31130.1"/>
    </source>
</evidence>
<reference evidence="3 4" key="2">
    <citation type="journal article" date="2014" name="PLoS Genet.">
        <title>Phylogenetically driven sequencing of extremely halophilic archaea reveals strategies for static and dynamic osmo-response.</title>
        <authorList>
            <person name="Becker E.A."/>
            <person name="Seitzer P.M."/>
            <person name="Tritt A."/>
            <person name="Larsen D."/>
            <person name="Krusor M."/>
            <person name="Yao A.I."/>
            <person name="Wu D."/>
            <person name="Madern D."/>
            <person name="Eisen J.A."/>
            <person name="Darling A.E."/>
            <person name="Facciotti M.T."/>
        </authorList>
    </citation>
    <scope>NUCLEOTIDE SEQUENCE [LARGE SCALE GENOMIC DNA]</scope>
    <source>
        <strain evidence="3 4">AJ5</strain>
    </source>
</reference>
<dbReference type="GO" id="GO:0032259">
    <property type="term" value="P:methylation"/>
    <property type="evidence" value="ECO:0007669"/>
    <property type="project" value="UniProtKB-KW"/>
</dbReference>
<keyword evidence="2" id="KW-0808">Transferase</keyword>
<proteinExistence type="predicted"/>
<sequence>MTGIPDPETYYDDHDEKEWERLESSLHGRLEWETTVEILQDHLPETGHVLDAGGGAGRYTIWLAERGYEVTLVEPSAGQRAIAREKVAERGLEESVTIMEGDIRDLPLDSGRFDATLCLGGPLSHVLEADGRARSVRELERVTAAGRPVFVSVMGLLNWLTLLLVTPRHLDLLPELAESGDYDADLLGDREPLFTETHFFRADELESLLADADLSVESIVGLEGLASVYSAGPLRKEAARRSDAEFDRIRRLVDHQRNDRTVADMSAHMLAVCHVER</sequence>
<keyword evidence="2" id="KW-0489">Methyltransferase</keyword>
<dbReference type="EMBL" id="AOLZ01000050">
    <property type="protein sequence ID" value="EMA31130.1"/>
    <property type="molecule type" value="Genomic_DNA"/>
</dbReference>
<protein>
    <submittedName>
        <fullName evidence="2">SAM-dependent methyltransferase</fullName>
    </submittedName>
</protein>
<feature type="domain" description="Methyltransferase" evidence="1">
    <location>
        <begin position="49"/>
        <end position="145"/>
    </location>
</feature>
<organism evidence="3 4">
    <name type="scientific">Natronobacterium lacisalsi AJ5</name>
    <dbReference type="NCBI Taxonomy" id="358396"/>
    <lineage>
        <taxon>Archaea</taxon>
        <taxon>Methanobacteriati</taxon>
        <taxon>Methanobacteriota</taxon>
        <taxon>Stenosarchaea group</taxon>
        <taxon>Halobacteria</taxon>
        <taxon>Halobacteriales</taxon>
        <taxon>Natrialbaceae</taxon>
        <taxon>Natronobacterium</taxon>
    </lineage>
</organism>
<dbReference type="PATRIC" id="fig|358396.7.peg.3093"/>
<dbReference type="GO" id="GO:0008168">
    <property type="term" value="F:methyltransferase activity"/>
    <property type="evidence" value="ECO:0007669"/>
    <property type="project" value="UniProtKB-KW"/>
</dbReference>
<dbReference type="EMBL" id="CP019285">
    <property type="protein sequence ID" value="APW98443.1"/>
    <property type="molecule type" value="Genomic_DNA"/>
</dbReference>
<evidence type="ECO:0000313" key="5">
    <source>
        <dbReference type="Proteomes" id="UP000186547"/>
    </source>
</evidence>
<dbReference type="InterPro" id="IPR041698">
    <property type="entry name" value="Methyltransf_25"/>
</dbReference>
<dbReference type="Proteomes" id="UP000011555">
    <property type="component" value="Unassembled WGS sequence"/>
</dbReference>
<name>M0LGL6_NATLA</name>
<dbReference type="eggNOG" id="arCOG04989">
    <property type="taxonomic scope" value="Archaea"/>
</dbReference>
<dbReference type="GeneID" id="30921839"/>
<dbReference type="Proteomes" id="UP000186547">
    <property type="component" value="Chromosome"/>
</dbReference>
<reference evidence="2 5" key="1">
    <citation type="journal article" date="2011" name="J. Bacteriol.">
        <title>Genome sequence of Halobiforma lacisalsi AJ5, an extremely halophilic archaeon which harbors a bop gene.</title>
        <authorList>
            <person name="Jiang X."/>
            <person name="Wang S."/>
            <person name="Cheng H."/>
            <person name="Huo Y."/>
            <person name="Zhang X."/>
            <person name="Zhu X."/>
            <person name="Han X."/>
            <person name="Ni P."/>
            <person name="Wu M."/>
        </authorList>
    </citation>
    <scope>NUCLEOTIDE SEQUENCE [LARGE SCALE GENOMIC DNA]</scope>
    <source>
        <strain evidence="2 5">AJ5</strain>
    </source>
</reference>
<dbReference type="RefSeq" id="WP_007142756.1">
    <property type="nucleotide sequence ID" value="NZ_AOLZ01000050.1"/>
</dbReference>
<evidence type="ECO:0000313" key="4">
    <source>
        <dbReference type="Proteomes" id="UP000011555"/>
    </source>
</evidence>
<dbReference type="Gene3D" id="3.40.50.150">
    <property type="entry name" value="Vaccinia Virus protein VP39"/>
    <property type="match status" value="1"/>
</dbReference>
<dbReference type="InterPro" id="IPR029063">
    <property type="entry name" value="SAM-dependent_MTases_sf"/>
</dbReference>
<dbReference type="KEGG" id="hlc:CHINAEXTREME11905"/>
<dbReference type="CDD" id="cd02440">
    <property type="entry name" value="AdoMet_MTases"/>
    <property type="match status" value="1"/>
</dbReference>
<dbReference type="AlphaFoldDB" id="M0LGL6"/>
<dbReference type="SUPFAM" id="SSF53335">
    <property type="entry name" value="S-adenosyl-L-methionine-dependent methyltransferases"/>
    <property type="match status" value="1"/>
</dbReference>
<evidence type="ECO:0000259" key="1">
    <source>
        <dbReference type="Pfam" id="PF13649"/>
    </source>
</evidence>
<gene>
    <name evidence="3" type="ORF">C445_15241</name>
    <name evidence="2" type="ORF">CHINAEXTREME_11905</name>
</gene>
<reference evidence="2" key="3">
    <citation type="submission" date="2017-01" db="EMBL/GenBank/DDBJ databases">
        <authorList>
            <person name="Mah S.A."/>
            <person name="Swanson W.J."/>
            <person name="Moy G.W."/>
            <person name="Vacquier V.D."/>
        </authorList>
    </citation>
    <scope>NUCLEOTIDE SEQUENCE</scope>
    <source>
        <strain evidence="2">AJ5</strain>
    </source>
</reference>
<keyword evidence="4" id="KW-1185">Reference proteome</keyword>
<evidence type="ECO:0000313" key="2">
    <source>
        <dbReference type="EMBL" id="APW98443.1"/>
    </source>
</evidence>
<dbReference type="STRING" id="358396.CHINAEXTREME_11905"/>